<dbReference type="RefSeq" id="WP_153682971.1">
    <property type="nucleotide sequence ID" value="NZ_WJIF01000001.1"/>
</dbReference>
<dbReference type="Pfam" id="PF10012">
    <property type="entry name" value="DUF2255"/>
    <property type="match status" value="1"/>
</dbReference>
<protein>
    <submittedName>
        <fullName evidence="1">DUF2255 family protein</fullName>
    </submittedName>
</protein>
<accession>A0A6I2F208</accession>
<dbReference type="InterPro" id="IPR016888">
    <property type="entry name" value="UCP028498"/>
</dbReference>
<gene>
    <name evidence="1" type="ORF">GE115_01030</name>
</gene>
<comment type="caution">
    <text evidence="1">The sequence shown here is derived from an EMBL/GenBank/DDBJ whole genome shotgun (WGS) entry which is preliminary data.</text>
</comment>
<name>A0A6I2F208_9MICO</name>
<organism evidence="1 2">
    <name type="scientific">Agromyces agglutinans</name>
    <dbReference type="NCBI Taxonomy" id="2662258"/>
    <lineage>
        <taxon>Bacteria</taxon>
        <taxon>Bacillati</taxon>
        <taxon>Actinomycetota</taxon>
        <taxon>Actinomycetes</taxon>
        <taxon>Micrococcales</taxon>
        <taxon>Microbacteriaceae</taxon>
        <taxon>Agromyces</taxon>
    </lineage>
</organism>
<dbReference type="EMBL" id="WJIF01000001">
    <property type="protein sequence ID" value="MRG58464.1"/>
    <property type="molecule type" value="Genomic_DNA"/>
</dbReference>
<evidence type="ECO:0000313" key="2">
    <source>
        <dbReference type="Proteomes" id="UP000431080"/>
    </source>
</evidence>
<keyword evidence="2" id="KW-1185">Reference proteome</keyword>
<evidence type="ECO:0000313" key="1">
    <source>
        <dbReference type="EMBL" id="MRG58464.1"/>
    </source>
</evidence>
<dbReference type="AlphaFoldDB" id="A0A6I2F208"/>
<sequence length="127" mass="13977">MDTWSDDELDRIGTAEELRISSRRSDGSFSKPITIWVVRVGDDLFVRSAYGADNPWFANARRRGAGRISAVGVERTVAFEDASDASAEAIDAAYHAKYDPVSSPRIVATVVGERVHPLTIRLVPRSE</sequence>
<dbReference type="Proteomes" id="UP000431080">
    <property type="component" value="Unassembled WGS sequence"/>
</dbReference>
<reference evidence="1 2" key="1">
    <citation type="submission" date="2019-10" db="EMBL/GenBank/DDBJ databases">
        <authorList>
            <person name="Nie G."/>
            <person name="Ming H."/>
            <person name="Yi B."/>
        </authorList>
    </citation>
    <scope>NUCLEOTIDE SEQUENCE [LARGE SCALE GENOMIC DNA]</scope>
    <source>
        <strain evidence="1 2">CFH 90414</strain>
    </source>
</reference>
<proteinExistence type="predicted"/>